<reference evidence="3 4" key="1">
    <citation type="journal article" date="2020" name="ISME J.">
        <title>Uncovering the hidden diversity of litter-decomposition mechanisms in mushroom-forming fungi.</title>
        <authorList>
            <person name="Floudas D."/>
            <person name="Bentzer J."/>
            <person name="Ahren D."/>
            <person name="Johansson T."/>
            <person name="Persson P."/>
            <person name="Tunlid A."/>
        </authorList>
    </citation>
    <scope>NUCLEOTIDE SEQUENCE [LARGE SCALE GENOMIC DNA]</scope>
    <source>
        <strain evidence="3 4">CBS 175.51</strain>
    </source>
</reference>
<feature type="transmembrane region" description="Helical" evidence="2">
    <location>
        <begin position="15"/>
        <end position="34"/>
    </location>
</feature>
<evidence type="ECO:0000256" key="2">
    <source>
        <dbReference type="SAM" id="Phobius"/>
    </source>
</evidence>
<sequence>MNNLPKDLGKKGQPFPAIYIAGAAVAIGGIYYIVKHQPDTQSDRARSDAGRPQPAEAK</sequence>
<accession>A0A8H5FAZ2</accession>
<organism evidence="3 4">
    <name type="scientific">Ephemerocybe angulata</name>
    <dbReference type="NCBI Taxonomy" id="980116"/>
    <lineage>
        <taxon>Eukaryota</taxon>
        <taxon>Fungi</taxon>
        <taxon>Dikarya</taxon>
        <taxon>Basidiomycota</taxon>
        <taxon>Agaricomycotina</taxon>
        <taxon>Agaricomycetes</taxon>
        <taxon>Agaricomycetidae</taxon>
        <taxon>Agaricales</taxon>
        <taxon>Agaricineae</taxon>
        <taxon>Psathyrellaceae</taxon>
        <taxon>Ephemerocybe</taxon>
    </lineage>
</organism>
<proteinExistence type="predicted"/>
<keyword evidence="2" id="KW-1133">Transmembrane helix</keyword>
<gene>
    <name evidence="3" type="ORF">D9611_010454</name>
</gene>
<name>A0A8H5FAZ2_9AGAR</name>
<dbReference type="AlphaFoldDB" id="A0A8H5FAZ2"/>
<keyword evidence="4" id="KW-1185">Reference proteome</keyword>
<keyword evidence="2" id="KW-0812">Transmembrane</keyword>
<evidence type="ECO:0000313" key="3">
    <source>
        <dbReference type="EMBL" id="KAF5329997.1"/>
    </source>
</evidence>
<evidence type="ECO:0000256" key="1">
    <source>
        <dbReference type="SAM" id="MobiDB-lite"/>
    </source>
</evidence>
<feature type="compositionally biased region" description="Basic and acidic residues" evidence="1">
    <location>
        <begin position="38"/>
        <end position="49"/>
    </location>
</feature>
<comment type="caution">
    <text evidence="3">The sequence shown here is derived from an EMBL/GenBank/DDBJ whole genome shotgun (WGS) entry which is preliminary data.</text>
</comment>
<protein>
    <submittedName>
        <fullName evidence="3">Uncharacterized protein</fullName>
    </submittedName>
</protein>
<feature type="region of interest" description="Disordered" evidence="1">
    <location>
        <begin position="38"/>
        <end position="58"/>
    </location>
</feature>
<dbReference type="Proteomes" id="UP000541558">
    <property type="component" value="Unassembled WGS sequence"/>
</dbReference>
<keyword evidence="2" id="KW-0472">Membrane</keyword>
<evidence type="ECO:0000313" key="4">
    <source>
        <dbReference type="Proteomes" id="UP000541558"/>
    </source>
</evidence>
<dbReference type="EMBL" id="JAACJK010000117">
    <property type="protein sequence ID" value="KAF5329997.1"/>
    <property type="molecule type" value="Genomic_DNA"/>
</dbReference>